<feature type="transmembrane region" description="Helical" evidence="1">
    <location>
        <begin position="12"/>
        <end position="30"/>
    </location>
</feature>
<dbReference type="RefSeq" id="WP_154432725.1">
    <property type="nucleotide sequence ID" value="NZ_VUMS01000022.1"/>
</dbReference>
<dbReference type="AlphaFoldDB" id="A0A7X2P544"/>
<keyword evidence="1" id="KW-1133">Transmembrane helix</keyword>
<keyword evidence="1" id="KW-0812">Transmembrane</keyword>
<evidence type="ECO:0000313" key="2">
    <source>
        <dbReference type="EMBL" id="MST67295.1"/>
    </source>
</evidence>
<gene>
    <name evidence="2" type="ORF">FYJ57_11345</name>
</gene>
<protein>
    <submittedName>
        <fullName evidence="2">Uncharacterized protein</fullName>
    </submittedName>
</protein>
<evidence type="ECO:0000313" key="3">
    <source>
        <dbReference type="Proteomes" id="UP000440513"/>
    </source>
</evidence>
<dbReference type="EMBL" id="VUMS01000022">
    <property type="protein sequence ID" value="MST67295.1"/>
    <property type="molecule type" value="Genomic_DNA"/>
</dbReference>
<organism evidence="2 3">
    <name type="scientific">Oliverpabstia intestinalis</name>
    <dbReference type="NCBI Taxonomy" id="2606633"/>
    <lineage>
        <taxon>Bacteria</taxon>
        <taxon>Bacillati</taxon>
        <taxon>Bacillota</taxon>
        <taxon>Clostridia</taxon>
        <taxon>Lachnospirales</taxon>
        <taxon>Lachnospiraceae</taxon>
        <taxon>Oliverpabstia</taxon>
    </lineage>
</organism>
<keyword evidence="1" id="KW-0472">Membrane</keyword>
<proteinExistence type="predicted"/>
<name>A0A7X2P544_9FIRM</name>
<evidence type="ECO:0000256" key="1">
    <source>
        <dbReference type="SAM" id="Phobius"/>
    </source>
</evidence>
<keyword evidence="3" id="KW-1185">Reference proteome</keyword>
<reference evidence="2 3" key="1">
    <citation type="submission" date="2019-08" db="EMBL/GenBank/DDBJ databases">
        <title>In-depth cultivation of the pig gut microbiome towards novel bacterial diversity and tailored functional studies.</title>
        <authorList>
            <person name="Wylensek D."/>
            <person name="Hitch T.C.A."/>
            <person name="Clavel T."/>
        </authorList>
    </citation>
    <scope>NUCLEOTIDE SEQUENCE [LARGE SCALE GENOMIC DNA]</scope>
    <source>
        <strain evidence="2 3">BSM-380-WT-5A</strain>
    </source>
</reference>
<comment type="caution">
    <text evidence="2">The sequence shown here is derived from an EMBL/GenBank/DDBJ whole genome shotgun (WGS) entry which is preliminary data.</text>
</comment>
<accession>A0A7X2P544</accession>
<sequence>MKNRKKQLMKIGAVIAVIAVAGIAGGVVIYKSVNRFDLTVAGDPISKEEYVNCMNSVEYDTKMQIQQDYDAVYGTDFWEKQYDGQYGYEILTRNTVEQLKYIHAVYDLAEENGDVEDSCYEALEKRWKDGNAERSEKVKKGEVIYGLKEYTFQLYLDYELSTLKEKYCNDISREGMQLTEDEVLQHYQSRDWIFGDSEENADLETARIAVERELREQKYDDMITQRENSSQVEGSMKDVNRYTLKNIQ</sequence>
<dbReference type="Proteomes" id="UP000440513">
    <property type="component" value="Unassembled WGS sequence"/>
</dbReference>